<dbReference type="InterPro" id="IPR035892">
    <property type="entry name" value="C2_domain_sf"/>
</dbReference>
<dbReference type="CDD" id="cd00030">
    <property type="entry name" value="C2"/>
    <property type="match status" value="1"/>
</dbReference>
<dbReference type="PROSITE" id="PS50004">
    <property type="entry name" value="C2"/>
    <property type="match status" value="1"/>
</dbReference>
<evidence type="ECO:0000259" key="4">
    <source>
        <dbReference type="PROSITE" id="PS50004"/>
    </source>
</evidence>
<dbReference type="Gene3D" id="1.10.150.50">
    <property type="entry name" value="Transcription Factor, Ets-1"/>
    <property type="match status" value="1"/>
</dbReference>
<dbReference type="GO" id="GO:0005737">
    <property type="term" value="C:cytoplasm"/>
    <property type="evidence" value="ECO:0007669"/>
    <property type="project" value="TreeGrafter"/>
</dbReference>
<dbReference type="Gene3D" id="2.60.40.150">
    <property type="entry name" value="C2 domain"/>
    <property type="match status" value="1"/>
</dbReference>
<dbReference type="SUPFAM" id="SSF49562">
    <property type="entry name" value="C2 domain (Calcium/lipid-binding domain, CaLB)"/>
    <property type="match status" value="1"/>
</dbReference>
<dbReference type="GO" id="GO:0005096">
    <property type="term" value="F:GTPase activator activity"/>
    <property type="evidence" value="ECO:0007669"/>
    <property type="project" value="UniProtKB-KW"/>
</dbReference>
<dbReference type="InterPro" id="IPR000008">
    <property type="entry name" value="C2_dom"/>
</dbReference>
<proteinExistence type="predicted"/>
<accession>L8GJR5</accession>
<dbReference type="SUPFAM" id="SSF47769">
    <property type="entry name" value="SAM/Pointed domain"/>
    <property type="match status" value="1"/>
</dbReference>
<dbReference type="SMART" id="SM00324">
    <property type="entry name" value="RhoGAP"/>
    <property type="match status" value="1"/>
</dbReference>
<name>L8GJR5_ACACF</name>
<organism evidence="7 8">
    <name type="scientific">Acanthamoeba castellanii (strain ATCC 30010 / Neff)</name>
    <dbReference type="NCBI Taxonomy" id="1257118"/>
    <lineage>
        <taxon>Eukaryota</taxon>
        <taxon>Amoebozoa</taxon>
        <taxon>Discosea</taxon>
        <taxon>Longamoebia</taxon>
        <taxon>Centramoebida</taxon>
        <taxon>Acanthamoebidae</taxon>
        <taxon>Acanthamoeba</taxon>
    </lineage>
</organism>
<dbReference type="VEuPathDB" id="AmoebaDB:ACA1_096440"/>
<dbReference type="EMBL" id="KB008103">
    <property type="protein sequence ID" value="ELR12973.1"/>
    <property type="molecule type" value="Genomic_DNA"/>
</dbReference>
<dbReference type="Pfam" id="PF00536">
    <property type="entry name" value="SAM_1"/>
    <property type="match status" value="1"/>
</dbReference>
<dbReference type="PANTHER" id="PTHR23176:SF129">
    <property type="entry name" value="RHO GTPASE ACTIVATING PROTEIN AT 16F, ISOFORM E-RELATED"/>
    <property type="match status" value="1"/>
</dbReference>
<dbReference type="RefSeq" id="XP_004334986.1">
    <property type="nucleotide sequence ID" value="XM_004334938.1"/>
</dbReference>
<dbReference type="Gene3D" id="1.10.555.10">
    <property type="entry name" value="Rho GTPase activation protein"/>
    <property type="match status" value="1"/>
</dbReference>
<dbReference type="Proteomes" id="UP000011083">
    <property type="component" value="Unassembled WGS sequence"/>
</dbReference>
<keyword evidence="8" id="KW-1185">Reference proteome</keyword>
<dbReference type="AlphaFoldDB" id="L8GJR5"/>
<dbReference type="PROSITE" id="PS50238">
    <property type="entry name" value="RHOGAP"/>
    <property type="match status" value="1"/>
</dbReference>
<dbReference type="InterPro" id="IPR013761">
    <property type="entry name" value="SAM/pointed_sf"/>
</dbReference>
<evidence type="ECO:0000256" key="2">
    <source>
        <dbReference type="ARBA" id="ARBA00037092"/>
    </source>
</evidence>
<dbReference type="SMART" id="SM00239">
    <property type="entry name" value="C2"/>
    <property type="match status" value="1"/>
</dbReference>
<reference evidence="7 8" key="1">
    <citation type="journal article" date="2013" name="Genome Biol.">
        <title>Genome of Acanthamoeba castellanii highlights extensive lateral gene transfer and early evolution of tyrosine kinase signaling.</title>
        <authorList>
            <person name="Clarke M."/>
            <person name="Lohan A.J."/>
            <person name="Liu B."/>
            <person name="Lagkouvardos I."/>
            <person name="Roy S."/>
            <person name="Zafar N."/>
            <person name="Bertelli C."/>
            <person name="Schilde C."/>
            <person name="Kianianmomeni A."/>
            <person name="Burglin T.R."/>
            <person name="Frech C."/>
            <person name="Turcotte B."/>
            <person name="Kopec K.O."/>
            <person name="Synnott J.M."/>
            <person name="Choo C."/>
            <person name="Paponov I."/>
            <person name="Finkler A."/>
            <person name="Soon Heng Tan C."/>
            <person name="Hutchins A.P."/>
            <person name="Weinmeier T."/>
            <person name="Rattei T."/>
            <person name="Chu J.S."/>
            <person name="Gimenez G."/>
            <person name="Irimia M."/>
            <person name="Rigden D.J."/>
            <person name="Fitzpatrick D.A."/>
            <person name="Lorenzo-Morales J."/>
            <person name="Bateman A."/>
            <person name="Chiu C.H."/>
            <person name="Tang P."/>
            <person name="Hegemann P."/>
            <person name="Fromm H."/>
            <person name="Raoult D."/>
            <person name="Greub G."/>
            <person name="Miranda-Saavedra D."/>
            <person name="Chen N."/>
            <person name="Nash P."/>
            <person name="Ginger M.L."/>
            <person name="Horn M."/>
            <person name="Schaap P."/>
            <person name="Caler L."/>
            <person name="Loftus B."/>
        </authorList>
    </citation>
    <scope>NUCLEOTIDE SEQUENCE [LARGE SCALE GENOMIC DNA]</scope>
    <source>
        <strain evidence="7 8">Neff</strain>
    </source>
</reference>
<dbReference type="PROSITE" id="PS50105">
    <property type="entry name" value="SAM_DOMAIN"/>
    <property type="match status" value="1"/>
</dbReference>
<feature type="compositionally biased region" description="Basic residues" evidence="3">
    <location>
        <begin position="126"/>
        <end position="136"/>
    </location>
</feature>
<dbReference type="PANTHER" id="PTHR23176">
    <property type="entry name" value="RHO/RAC/CDC GTPASE-ACTIVATING PROTEIN"/>
    <property type="match status" value="1"/>
</dbReference>
<feature type="domain" description="Rho-GAP" evidence="6">
    <location>
        <begin position="208"/>
        <end position="396"/>
    </location>
</feature>
<feature type="region of interest" description="Disordered" evidence="3">
    <location>
        <begin position="119"/>
        <end position="163"/>
    </location>
</feature>
<evidence type="ECO:0000256" key="1">
    <source>
        <dbReference type="ARBA" id="ARBA00022468"/>
    </source>
</evidence>
<gene>
    <name evidence="7" type="ORF">ACA1_096440</name>
</gene>
<dbReference type="Pfam" id="PF00620">
    <property type="entry name" value="RhoGAP"/>
    <property type="match status" value="1"/>
</dbReference>
<dbReference type="InterPro" id="IPR050729">
    <property type="entry name" value="Rho-GAP"/>
</dbReference>
<dbReference type="GO" id="GO:0007165">
    <property type="term" value="P:signal transduction"/>
    <property type="evidence" value="ECO:0007669"/>
    <property type="project" value="InterPro"/>
</dbReference>
<dbReference type="KEGG" id="acan:ACA1_096440"/>
<evidence type="ECO:0000259" key="6">
    <source>
        <dbReference type="PROSITE" id="PS50238"/>
    </source>
</evidence>
<dbReference type="InterPro" id="IPR001660">
    <property type="entry name" value="SAM"/>
</dbReference>
<dbReference type="InterPro" id="IPR008936">
    <property type="entry name" value="Rho_GTPase_activation_prot"/>
</dbReference>
<protein>
    <submittedName>
        <fullName evidence="7">RhoGAP domain containing protein</fullName>
    </submittedName>
</protein>
<evidence type="ECO:0000313" key="8">
    <source>
        <dbReference type="Proteomes" id="UP000011083"/>
    </source>
</evidence>
<feature type="compositionally biased region" description="Low complexity" evidence="3">
    <location>
        <begin position="137"/>
        <end position="156"/>
    </location>
</feature>
<dbReference type="OrthoDB" id="27552at2759"/>
<dbReference type="SUPFAM" id="SSF48350">
    <property type="entry name" value="GTPase activation domain, GAP"/>
    <property type="match status" value="1"/>
</dbReference>
<evidence type="ECO:0000313" key="7">
    <source>
        <dbReference type="EMBL" id="ELR12973.1"/>
    </source>
</evidence>
<dbReference type="Pfam" id="PF00168">
    <property type="entry name" value="C2"/>
    <property type="match status" value="1"/>
</dbReference>
<dbReference type="GeneID" id="14913381"/>
<keyword evidence="1" id="KW-0343">GTPase activation</keyword>
<evidence type="ECO:0000256" key="3">
    <source>
        <dbReference type="SAM" id="MobiDB-lite"/>
    </source>
</evidence>
<dbReference type="CDD" id="cd00159">
    <property type="entry name" value="RhoGAP"/>
    <property type="match status" value="1"/>
</dbReference>
<comment type="function">
    <text evidence="2">Rho GTPase-activating protein involved in the signal transduction pathway.</text>
</comment>
<dbReference type="SMART" id="SM00454">
    <property type="entry name" value="SAM"/>
    <property type="match status" value="1"/>
</dbReference>
<feature type="domain" description="C2" evidence="4">
    <location>
        <begin position="1"/>
        <end position="91"/>
    </location>
</feature>
<evidence type="ECO:0000259" key="5">
    <source>
        <dbReference type="PROSITE" id="PS50105"/>
    </source>
</evidence>
<feature type="domain" description="SAM" evidence="5">
    <location>
        <begin position="500"/>
        <end position="564"/>
    </location>
</feature>
<dbReference type="InterPro" id="IPR000198">
    <property type="entry name" value="RhoGAP_dom"/>
</dbReference>
<sequence>MPLAVVIEGLSDPFCTIRFKKNKYRTKTHPQTVNPVWNECIKLGLFTEEDDVEVTCWDRDRMSSNDVLGYFNIPLKEFALPFMVGEHKKSYTLQSRPGHKDVGVKGSIEVKIIIKDKNSKKDKEKKSKSKSNRSKRATTSLTASGSPAASPALAGGSPEGELEDKANVKKRLTSFFKFRPASREEFEDKLSGSGLIPRGPKSTKVFGATLDEVMARQKLSHPEMKIPLFVHLVLEKLANNPLTFSEQGLFRISGSAITAQKVRSQVDSGKVPDLTGCTRDDLASLLKEYIRELPEPLFTSALYRQWVDVYDVPEEKVVPTLRALVRKLPLHNRYLWEEVNKFLFRLSKHSDVNMMAPQNIGIVIGPNVLWQPPFNMPVMEMNDVVCRLVENCEQIWAPGPEDEQLLQRTASATRIAHSLSVDMGSSGAGVPQFINPTTNPLRVGSTIGVQVPLSPSALDRRRLTAPPGVIQRELLAQQEAAAMTAAPEESQQLPADPAQWSVNDVAEWLSMKGFSQYAPTFKGHSINGDALLGLTAEKLLTEFEVKSLGHRKKILFRIRDLKRA</sequence>